<dbReference type="AlphaFoldDB" id="A0A0A9E914"/>
<name>A0A0A9E914_ARUDO</name>
<accession>A0A0A9E914</accession>
<dbReference type="EMBL" id="GBRH01200656">
    <property type="protein sequence ID" value="JAD97239.1"/>
    <property type="molecule type" value="Transcribed_RNA"/>
</dbReference>
<proteinExistence type="predicted"/>
<protein>
    <submittedName>
        <fullName evidence="1">Uncharacterized protein</fullName>
    </submittedName>
</protein>
<reference evidence="1" key="1">
    <citation type="submission" date="2014-09" db="EMBL/GenBank/DDBJ databases">
        <authorList>
            <person name="Magalhaes I.L.F."/>
            <person name="Oliveira U."/>
            <person name="Santos F.R."/>
            <person name="Vidigal T.H.D.A."/>
            <person name="Brescovit A.D."/>
            <person name="Santos A.J."/>
        </authorList>
    </citation>
    <scope>NUCLEOTIDE SEQUENCE</scope>
    <source>
        <tissue evidence="1">Shoot tissue taken approximately 20 cm above the soil surface</tissue>
    </source>
</reference>
<organism evidence="1">
    <name type="scientific">Arundo donax</name>
    <name type="common">Giant reed</name>
    <name type="synonym">Donax arundinaceus</name>
    <dbReference type="NCBI Taxonomy" id="35708"/>
    <lineage>
        <taxon>Eukaryota</taxon>
        <taxon>Viridiplantae</taxon>
        <taxon>Streptophyta</taxon>
        <taxon>Embryophyta</taxon>
        <taxon>Tracheophyta</taxon>
        <taxon>Spermatophyta</taxon>
        <taxon>Magnoliopsida</taxon>
        <taxon>Liliopsida</taxon>
        <taxon>Poales</taxon>
        <taxon>Poaceae</taxon>
        <taxon>PACMAD clade</taxon>
        <taxon>Arundinoideae</taxon>
        <taxon>Arundineae</taxon>
        <taxon>Arundo</taxon>
    </lineage>
</organism>
<evidence type="ECO:0000313" key="1">
    <source>
        <dbReference type="EMBL" id="JAD97239.1"/>
    </source>
</evidence>
<sequence length="39" mass="4626">MNFHVGFNIEENTDRSQNQHWTNDFSTLIYSHPKPLSGY</sequence>
<reference evidence="1" key="2">
    <citation type="journal article" date="2015" name="Data Brief">
        <title>Shoot transcriptome of the giant reed, Arundo donax.</title>
        <authorList>
            <person name="Barrero R.A."/>
            <person name="Guerrero F.D."/>
            <person name="Moolhuijzen P."/>
            <person name="Goolsby J.A."/>
            <person name="Tidwell J."/>
            <person name="Bellgard S.E."/>
            <person name="Bellgard M.I."/>
        </authorList>
    </citation>
    <scope>NUCLEOTIDE SEQUENCE</scope>
    <source>
        <tissue evidence="1">Shoot tissue taken approximately 20 cm above the soil surface</tissue>
    </source>
</reference>